<proteinExistence type="predicted"/>
<name>A0A679KIG8_9HYPH</name>
<gene>
    <name evidence="1" type="ORF">MBLL_04193</name>
</gene>
<evidence type="ECO:0000313" key="1">
    <source>
        <dbReference type="EMBL" id="CAA2145072.1"/>
    </source>
</evidence>
<organism evidence="1">
    <name type="scientific">Methylobacterium bullatum</name>
    <dbReference type="NCBI Taxonomy" id="570505"/>
    <lineage>
        <taxon>Bacteria</taxon>
        <taxon>Pseudomonadati</taxon>
        <taxon>Pseudomonadota</taxon>
        <taxon>Alphaproteobacteria</taxon>
        <taxon>Hyphomicrobiales</taxon>
        <taxon>Methylobacteriaceae</taxon>
        <taxon>Methylobacterium</taxon>
    </lineage>
</organism>
<dbReference type="AlphaFoldDB" id="A0A679KIG8"/>
<dbReference type="EMBL" id="LR743511">
    <property type="protein sequence ID" value="CAA2145072.1"/>
    <property type="molecule type" value="Genomic_DNA"/>
</dbReference>
<sequence>MNFDCLTSCNSFNGFYYLRFGSYKFAFSTVGTIYPVGFDTEDLNLRYNWTTHHQWIQLFKKRHLVKLWTLAC</sequence>
<accession>A0A679KIG8</accession>
<protein>
    <submittedName>
        <fullName evidence="1">Uncharacterized protein</fullName>
    </submittedName>
</protein>
<reference evidence="1" key="1">
    <citation type="submission" date="2019-12" db="EMBL/GenBank/DDBJ databases">
        <authorList>
            <person name="Cremers G."/>
        </authorList>
    </citation>
    <scope>NUCLEOTIDE SEQUENCE</scope>
    <source>
        <strain evidence="1">Mbul2</strain>
    </source>
</reference>